<dbReference type="SUPFAM" id="SSF51445">
    <property type="entry name" value="(Trans)glycosidases"/>
    <property type="match status" value="1"/>
</dbReference>
<dbReference type="InterPro" id="IPR017853">
    <property type="entry name" value="GH"/>
</dbReference>
<dbReference type="EC" id="3.2.1.39" evidence="3"/>
<dbReference type="Gene3D" id="3.20.20.80">
    <property type="entry name" value="Glycosidases"/>
    <property type="match status" value="1"/>
</dbReference>
<evidence type="ECO:0000256" key="5">
    <source>
        <dbReference type="ARBA" id="ARBA00023295"/>
    </source>
</evidence>
<evidence type="ECO:0000256" key="7">
    <source>
        <dbReference type="ARBA" id="ARBA00033417"/>
    </source>
</evidence>
<organism evidence="9 10">
    <name type="scientific">Quercus suber</name>
    <name type="common">Cork oak</name>
    <dbReference type="NCBI Taxonomy" id="58331"/>
    <lineage>
        <taxon>Eukaryota</taxon>
        <taxon>Viridiplantae</taxon>
        <taxon>Streptophyta</taxon>
        <taxon>Embryophyta</taxon>
        <taxon>Tracheophyta</taxon>
        <taxon>Spermatophyta</taxon>
        <taxon>Magnoliopsida</taxon>
        <taxon>eudicotyledons</taxon>
        <taxon>Gunneridae</taxon>
        <taxon>Pentapetalae</taxon>
        <taxon>rosids</taxon>
        <taxon>fabids</taxon>
        <taxon>Fagales</taxon>
        <taxon>Fagaceae</taxon>
        <taxon>Quercus</taxon>
    </lineage>
</organism>
<protein>
    <recommendedName>
        <fullName evidence="3">glucan endo-1,3-beta-D-glucosidase</fullName>
        <ecNumber evidence="3">3.2.1.39</ecNumber>
    </recommendedName>
    <alternativeName>
        <fullName evidence="6">(1-&gt;3)-beta-glucan endohydrolase</fullName>
    </alternativeName>
    <alternativeName>
        <fullName evidence="7">Beta-1,3-endoglucanase</fullName>
    </alternativeName>
</protein>
<evidence type="ECO:0000256" key="8">
    <source>
        <dbReference type="RuleBase" id="RU004335"/>
    </source>
</evidence>
<gene>
    <name evidence="9" type="ORF">CFP56_037162</name>
</gene>
<evidence type="ECO:0000256" key="6">
    <source>
        <dbReference type="ARBA" id="ARBA00033335"/>
    </source>
</evidence>
<dbReference type="Pfam" id="PF00332">
    <property type="entry name" value="Glyco_hydro_17"/>
    <property type="match status" value="1"/>
</dbReference>
<sequence>MLGYNGISICVSETGWPSKGDVDEFGATLDNAAKYNGNLISMVAQNKVTLLKPNSDLDVYIFALFNENMKPGPTSERNFGYFNLMIFSGVM</sequence>
<dbReference type="InterPro" id="IPR044965">
    <property type="entry name" value="Glyco_hydro_17_plant"/>
</dbReference>
<evidence type="ECO:0000313" key="9">
    <source>
        <dbReference type="EMBL" id="KAK7853061.1"/>
    </source>
</evidence>
<reference evidence="9 10" key="1">
    <citation type="journal article" date="2018" name="Sci. Data">
        <title>The draft genome sequence of cork oak.</title>
        <authorList>
            <person name="Ramos A.M."/>
            <person name="Usie A."/>
            <person name="Barbosa P."/>
            <person name="Barros P.M."/>
            <person name="Capote T."/>
            <person name="Chaves I."/>
            <person name="Simoes F."/>
            <person name="Abreu I."/>
            <person name="Carrasquinho I."/>
            <person name="Faro C."/>
            <person name="Guimaraes J.B."/>
            <person name="Mendonca D."/>
            <person name="Nobrega F."/>
            <person name="Rodrigues L."/>
            <person name="Saibo N.J.M."/>
            <person name="Varela M.C."/>
            <person name="Egas C."/>
            <person name="Matos J."/>
            <person name="Miguel C.M."/>
            <person name="Oliveira M.M."/>
            <person name="Ricardo C.P."/>
            <person name="Goncalves S."/>
        </authorList>
    </citation>
    <scope>NUCLEOTIDE SEQUENCE [LARGE SCALE GENOMIC DNA]</scope>
    <source>
        <strain evidence="10">cv. HL8</strain>
    </source>
</reference>
<accession>A0AAW0LQ16</accession>
<dbReference type="AlphaFoldDB" id="A0AAW0LQ16"/>
<dbReference type="GO" id="GO:0005975">
    <property type="term" value="P:carbohydrate metabolic process"/>
    <property type="evidence" value="ECO:0007669"/>
    <property type="project" value="InterPro"/>
</dbReference>
<evidence type="ECO:0000256" key="1">
    <source>
        <dbReference type="ARBA" id="ARBA00000382"/>
    </source>
</evidence>
<comment type="caution">
    <text evidence="9">The sequence shown here is derived from an EMBL/GenBank/DDBJ whole genome shotgun (WGS) entry which is preliminary data.</text>
</comment>
<proteinExistence type="inferred from homology"/>
<evidence type="ECO:0000313" key="10">
    <source>
        <dbReference type="Proteomes" id="UP000237347"/>
    </source>
</evidence>
<dbReference type="PANTHER" id="PTHR32227">
    <property type="entry name" value="GLUCAN ENDO-1,3-BETA-GLUCOSIDASE BG1-RELATED-RELATED"/>
    <property type="match status" value="1"/>
</dbReference>
<comment type="similarity">
    <text evidence="2 8">Belongs to the glycosyl hydrolase 17 family.</text>
</comment>
<keyword evidence="4" id="KW-0378">Hydrolase</keyword>
<evidence type="ECO:0000256" key="4">
    <source>
        <dbReference type="ARBA" id="ARBA00022801"/>
    </source>
</evidence>
<comment type="catalytic activity">
    <reaction evidence="1">
        <text>Hydrolysis of (1-&gt;3)-beta-D-glucosidic linkages in (1-&gt;3)-beta-D-glucans.</text>
        <dbReference type="EC" id="3.2.1.39"/>
    </reaction>
</comment>
<keyword evidence="10" id="KW-1185">Reference proteome</keyword>
<dbReference type="EMBL" id="PKMF04000069">
    <property type="protein sequence ID" value="KAK7853061.1"/>
    <property type="molecule type" value="Genomic_DNA"/>
</dbReference>
<dbReference type="GO" id="GO:0042973">
    <property type="term" value="F:glucan endo-1,3-beta-D-glucosidase activity"/>
    <property type="evidence" value="ECO:0007669"/>
    <property type="project" value="UniProtKB-EC"/>
</dbReference>
<name>A0AAW0LQ16_QUESU</name>
<evidence type="ECO:0000256" key="3">
    <source>
        <dbReference type="ARBA" id="ARBA00012780"/>
    </source>
</evidence>
<dbReference type="InterPro" id="IPR000490">
    <property type="entry name" value="Glyco_hydro_17"/>
</dbReference>
<evidence type="ECO:0000256" key="2">
    <source>
        <dbReference type="ARBA" id="ARBA00008773"/>
    </source>
</evidence>
<keyword evidence="5" id="KW-0326">Glycosidase</keyword>
<dbReference type="Proteomes" id="UP000237347">
    <property type="component" value="Unassembled WGS sequence"/>
</dbReference>